<evidence type="ECO:0000313" key="2">
    <source>
        <dbReference type="EMBL" id="MBC5648312.1"/>
    </source>
</evidence>
<dbReference type="InterPro" id="IPR018490">
    <property type="entry name" value="cNMP-bd_dom_sf"/>
</dbReference>
<dbReference type="Pfam" id="PF00027">
    <property type="entry name" value="cNMP_binding"/>
    <property type="match status" value="1"/>
</dbReference>
<dbReference type="SMART" id="SM00100">
    <property type="entry name" value="cNMP"/>
    <property type="match status" value="1"/>
</dbReference>
<dbReference type="Gene3D" id="2.60.120.10">
    <property type="entry name" value="Jelly Rolls"/>
    <property type="match status" value="1"/>
</dbReference>
<organism evidence="2 3">
    <name type="scientific">Christensenella tenuis</name>
    <dbReference type="NCBI Taxonomy" id="2763033"/>
    <lineage>
        <taxon>Bacteria</taxon>
        <taxon>Bacillati</taxon>
        <taxon>Bacillota</taxon>
        <taxon>Clostridia</taxon>
        <taxon>Christensenellales</taxon>
        <taxon>Christensenellaceae</taxon>
        <taxon>Christensenella</taxon>
    </lineage>
</organism>
<feature type="domain" description="Cyclic nucleotide-binding" evidence="1">
    <location>
        <begin position="11"/>
        <end position="132"/>
    </location>
</feature>
<dbReference type="PANTHER" id="PTHR24567">
    <property type="entry name" value="CRP FAMILY TRANSCRIPTIONAL REGULATORY PROTEIN"/>
    <property type="match status" value="1"/>
</dbReference>
<gene>
    <name evidence="2" type="ORF">H8S18_08180</name>
</gene>
<dbReference type="InterPro" id="IPR036388">
    <property type="entry name" value="WH-like_DNA-bd_sf"/>
</dbReference>
<dbReference type="PANTHER" id="PTHR24567:SF26">
    <property type="entry name" value="REGULATORY PROTEIN YEIL"/>
    <property type="match status" value="1"/>
</dbReference>
<dbReference type="Gene3D" id="1.10.10.10">
    <property type="entry name" value="Winged helix-like DNA-binding domain superfamily/Winged helix DNA-binding domain"/>
    <property type="match status" value="1"/>
</dbReference>
<sequence length="229" mass="25864">MAENRDRIRQLFRDLAKDPPEYVMDHAEYIHLKKNSYLFEQGGPLDCVYFLCSGKIGIYNISTDGATSRIVYIAPGEIVGEMEILCGKNEVAFTAKAYEVCDILKVHKQDFITWMKSDPEFMYRITTSVAQKLYTAATAICQHVRNDAVGIVSLYIMDAVKPQLSSEPIAVIQHTRADIADNCRISERTVNRSIKFLSELGLITVARGKITVTRDQYNCLTESDSIFSE</sequence>
<dbReference type="InterPro" id="IPR014710">
    <property type="entry name" value="RmlC-like_jellyroll"/>
</dbReference>
<evidence type="ECO:0000259" key="1">
    <source>
        <dbReference type="PROSITE" id="PS50042"/>
    </source>
</evidence>
<dbReference type="Proteomes" id="UP000606889">
    <property type="component" value="Unassembled WGS sequence"/>
</dbReference>
<keyword evidence="3" id="KW-1185">Reference proteome</keyword>
<dbReference type="SUPFAM" id="SSF46785">
    <property type="entry name" value="Winged helix' DNA-binding domain"/>
    <property type="match status" value="1"/>
</dbReference>
<protein>
    <submittedName>
        <fullName evidence="2">Crp/Fnr family transcriptional regulator</fullName>
    </submittedName>
</protein>
<name>A0ABR7EEU8_9FIRM</name>
<dbReference type="InterPro" id="IPR036390">
    <property type="entry name" value="WH_DNA-bd_sf"/>
</dbReference>
<dbReference type="InterPro" id="IPR000595">
    <property type="entry name" value="cNMP-bd_dom"/>
</dbReference>
<proteinExistence type="predicted"/>
<dbReference type="SUPFAM" id="SSF51206">
    <property type="entry name" value="cAMP-binding domain-like"/>
    <property type="match status" value="1"/>
</dbReference>
<dbReference type="EMBL" id="JACOON010000004">
    <property type="protein sequence ID" value="MBC5648312.1"/>
    <property type="molecule type" value="Genomic_DNA"/>
</dbReference>
<evidence type="ECO:0000313" key="3">
    <source>
        <dbReference type="Proteomes" id="UP000606889"/>
    </source>
</evidence>
<reference evidence="2 3" key="1">
    <citation type="submission" date="2020-08" db="EMBL/GenBank/DDBJ databases">
        <title>Genome public.</title>
        <authorList>
            <person name="Liu C."/>
            <person name="Sun Q."/>
        </authorList>
    </citation>
    <scope>NUCLEOTIDE SEQUENCE [LARGE SCALE GENOMIC DNA]</scope>
    <source>
        <strain evidence="2 3">NSJ-35</strain>
    </source>
</reference>
<accession>A0ABR7EEU8</accession>
<dbReference type="InterPro" id="IPR050397">
    <property type="entry name" value="Env_Response_Regulators"/>
</dbReference>
<comment type="caution">
    <text evidence="2">The sequence shown here is derived from an EMBL/GenBank/DDBJ whole genome shotgun (WGS) entry which is preliminary data.</text>
</comment>
<dbReference type="RefSeq" id="WP_186857824.1">
    <property type="nucleotide sequence ID" value="NZ_JACOON010000004.1"/>
</dbReference>
<dbReference type="PROSITE" id="PS50042">
    <property type="entry name" value="CNMP_BINDING_3"/>
    <property type="match status" value="1"/>
</dbReference>
<dbReference type="CDD" id="cd00038">
    <property type="entry name" value="CAP_ED"/>
    <property type="match status" value="1"/>
</dbReference>